<gene>
    <name evidence="2" type="ORF">EZV62_024820</name>
</gene>
<feature type="compositionally biased region" description="Polar residues" evidence="1">
    <location>
        <begin position="1"/>
        <end position="12"/>
    </location>
</feature>
<dbReference type="PANTHER" id="PTHR33511">
    <property type="entry name" value="OS06G0632400 PROTEIN"/>
    <property type="match status" value="1"/>
</dbReference>
<accession>A0A5C7GWT9</accession>
<dbReference type="OrthoDB" id="1715909at2759"/>
<dbReference type="AlphaFoldDB" id="A0A5C7GWT9"/>
<comment type="caution">
    <text evidence="2">The sequence shown here is derived from an EMBL/GenBank/DDBJ whole genome shotgun (WGS) entry which is preliminary data.</text>
</comment>
<protein>
    <submittedName>
        <fullName evidence="2">Uncharacterized protein</fullName>
    </submittedName>
</protein>
<sequence>MAGNKQQQNQKKFSIFSIFKSRRPRRSGDHHENYNYAYEEYSGRKIFPSDEDKGGRFAEPGIDRRASAFIAKFHETRVSESERHAVCQAKAHDHDLAN</sequence>
<keyword evidence="3" id="KW-1185">Reference proteome</keyword>
<reference evidence="3" key="1">
    <citation type="journal article" date="2019" name="Gigascience">
        <title>De novo genome assembly of the endangered Acer yangbiense, a plant species with extremely small populations endemic to Yunnan Province, China.</title>
        <authorList>
            <person name="Yang J."/>
            <person name="Wariss H.M."/>
            <person name="Tao L."/>
            <person name="Zhang R."/>
            <person name="Yun Q."/>
            <person name="Hollingsworth P."/>
            <person name="Dao Z."/>
            <person name="Luo G."/>
            <person name="Guo H."/>
            <person name="Ma Y."/>
            <person name="Sun W."/>
        </authorList>
    </citation>
    <scope>NUCLEOTIDE SEQUENCE [LARGE SCALE GENOMIC DNA]</scope>
    <source>
        <strain evidence="3">cv. Malutang</strain>
    </source>
</reference>
<dbReference type="Proteomes" id="UP000323000">
    <property type="component" value="Chromosome 12"/>
</dbReference>
<dbReference type="EMBL" id="VAHF01000012">
    <property type="protein sequence ID" value="TXG48945.1"/>
    <property type="molecule type" value="Genomic_DNA"/>
</dbReference>
<proteinExistence type="predicted"/>
<name>A0A5C7GWT9_9ROSI</name>
<feature type="region of interest" description="Disordered" evidence="1">
    <location>
        <begin position="1"/>
        <end position="32"/>
    </location>
</feature>
<evidence type="ECO:0000256" key="1">
    <source>
        <dbReference type="SAM" id="MobiDB-lite"/>
    </source>
</evidence>
<evidence type="ECO:0000313" key="3">
    <source>
        <dbReference type="Proteomes" id="UP000323000"/>
    </source>
</evidence>
<organism evidence="2 3">
    <name type="scientific">Acer yangbiense</name>
    <dbReference type="NCBI Taxonomy" id="1000413"/>
    <lineage>
        <taxon>Eukaryota</taxon>
        <taxon>Viridiplantae</taxon>
        <taxon>Streptophyta</taxon>
        <taxon>Embryophyta</taxon>
        <taxon>Tracheophyta</taxon>
        <taxon>Spermatophyta</taxon>
        <taxon>Magnoliopsida</taxon>
        <taxon>eudicotyledons</taxon>
        <taxon>Gunneridae</taxon>
        <taxon>Pentapetalae</taxon>
        <taxon>rosids</taxon>
        <taxon>malvids</taxon>
        <taxon>Sapindales</taxon>
        <taxon>Sapindaceae</taxon>
        <taxon>Hippocastanoideae</taxon>
        <taxon>Acereae</taxon>
        <taxon>Acer</taxon>
    </lineage>
</organism>
<evidence type="ECO:0000313" key="2">
    <source>
        <dbReference type="EMBL" id="TXG48945.1"/>
    </source>
</evidence>